<keyword evidence="2" id="KW-1185">Reference proteome</keyword>
<dbReference type="EMBL" id="AWUE01012115">
    <property type="protein sequence ID" value="OMP09930.1"/>
    <property type="molecule type" value="Genomic_DNA"/>
</dbReference>
<reference evidence="2" key="1">
    <citation type="submission" date="2013-09" db="EMBL/GenBank/DDBJ databases">
        <title>Corchorus olitorius genome sequencing.</title>
        <authorList>
            <person name="Alam M."/>
            <person name="Haque M.S."/>
            <person name="Islam M.S."/>
            <person name="Emdad E.M."/>
            <person name="Islam M.M."/>
            <person name="Ahmed B."/>
            <person name="Halim A."/>
            <person name="Hossen Q.M.M."/>
            <person name="Hossain M.Z."/>
            <person name="Ahmed R."/>
            <person name="Khan M.M."/>
            <person name="Islam R."/>
            <person name="Rashid M.M."/>
            <person name="Khan S.A."/>
            <person name="Rahman M.S."/>
            <person name="Alam M."/>
            <person name="Yahiya A.S."/>
            <person name="Khan M.S."/>
            <person name="Azam M.S."/>
            <person name="Haque T."/>
            <person name="Lashkar M.Z.H."/>
            <person name="Akhand A.I."/>
            <person name="Morshed G."/>
            <person name="Roy S."/>
            <person name="Uddin K.S."/>
            <person name="Rabeya T."/>
            <person name="Hossain A.S."/>
            <person name="Chowdhury A."/>
            <person name="Snigdha A.R."/>
            <person name="Mortoza M.S."/>
            <person name="Matin S.A."/>
            <person name="Hoque S.M.E."/>
            <person name="Islam M.K."/>
            <person name="Roy D.K."/>
            <person name="Haider R."/>
            <person name="Moosa M.M."/>
            <person name="Elias S.M."/>
            <person name="Hasan A.M."/>
            <person name="Jahan S."/>
            <person name="Shafiuddin M."/>
            <person name="Mahmood N."/>
            <person name="Shommy N.S."/>
        </authorList>
    </citation>
    <scope>NUCLEOTIDE SEQUENCE [LARGE SCALE GENOMIC DNA]</scope>
    <source>
        <strain evidence="2">cv. O-4</strain>
    </source>
</reference>
<protein>
    <submittedName>
        <fullName evidence="1">Uncharacterized protein</fullName>
    </submittedName>
</protein>
<dbReference type="Proteomes" id="UP000187203">
    <property type="component" value="Unassembled WGS sequence"/>
</dbReference>
<evidence type="ECO:0000313" key="1">
    <source>
        <dbReference type="EMBL" id="OMP09930.1"/>
    </source>
</evidence>
<comment type="caution">
    <text evidence="1">The sequence shown here is derived from an EMBL/GenBank/DDBJ whole genome shotgun (WGS) entry which is preliminary data.</text>
</comment>
<dbReference type="AlphaFoldDB" id="A0A1R3KS85"/>
<evidence type="ECO:0000313" key="2">
    <source>
        <dbReference type="Proteomes" id="UP000187203"/>
    </source>
</evidence>
<sequence length="84" mass="9344">MGRKLSSSSHSLLPQTDLTKANQTVVFLLIVGVCKTMAKQVTIEIERVKSLQNRRRSIEERLLLLSRKASAKSNLGLFYLGVGD</sequence>
<accession>A0A1R3KS85</accession>
<gene>
    <name evidence="1" type="ORF">COLO4_04995</name>
</gene>
<organism evidence="1 2">
    <name type="scientific">Corchorus olitorius</name>
    <dbReference type="NCBI Taxonomy" id="93759"/>
    <lineage>
        <taxon>Eukaryota</taxon>
        <taxon>Viridiplantae</taxon>
        <taxon>Streptophyta</taxon>
        <taxon>Embryophyta</taxon>
        <taxon>Tracheophyta</taxon>
        <taxon>Spermatophyta</taxon>
        <taxon>Magnoliopsida</taxon>
        <taxon>eudicotyledons</taxon>
        <taxon>Gunneridae</taxon>
        <taxon>Pentapetalae</taxon>
        <taxon>rosids</taxon>
        <taxon>malvids</taxon>
        <taxon>Malvales</taxon>
        <taxon>Malvaceae</taxon>
        <taxon>Grewioideae</taxon>
        <taxon>Apeibeae</taxon>
        <taxon>Corchorus</taxon>
    </lineage>
</organism>
<proteinExistence type="predicted"/>
<name>A0A1R3KS85_9ROSI</name>